<keyword evidence="12" id="KW-1185">Reference proteome</keyword>
<gene>
    <name evidence="9" type="ORF">B6S09_03295</name>
    <name evidence="10" type="ORF">LY04_01100</name>
</gene>
<dbReference type="InterPro" id="IPR001444">
    <property type="entry name" value="Flag_bb_rod_N"/>
</dbReference>
<dbReference type="InterPro" id="IPR010930">
    <property type="entry name" value="Flg_bb/hook_C_dom"/>
</dbReference>
<proteinExistence type="inferred from homology"/>
<evidence type="ECO:0000256" key="5">
    <source>
        <dbReference type="ARBA" id="ARBA00025933"/>
    </source>
</evidence>
<dbReference type="Proteomes" id="UP000243640">
    <property type="component" value="Unassembled WGS sequence"/>
</dbReference>
<keyword evidence="9" id="KW-0966">Cell projection</keyword>
<keyword evidence="9" id="KW-0969">Cilium</keyword>
<dbReference type="Pfam" id="PF06429">
    <property type="entry name" value="Flg_bbr_C"/>
    <property type="match status" value="1"/>
</dbReference>
<evidence type="ECO:0000259" key="8">
    <source>
        <dbReference type="Pfam" id="PF06429"/>
    </source>
</evidence>
<comment type="subcellular location">
    <subcellularLocation>
        <location evidence="1 6">Bacterial flagellum basal body</location>
    </subcellularLocation>
</comment>
<dbReference type="EMBL" id="NQJF01000002">
    <property type="protein sequence ID" value="OYD25876.1"/>
    <property type="molecule type" value="Genomic_DNA"/>
</dbReference>
<evidence type="ECO:0000313" key="10">
    <source>
        <dbReference type="EMBL" id="TDW60108.1"/>
    </source>
</evidence>
<dbReference type="AlphaFoldDB" id="A0A235CN60"/>
<feature type="domain" description="Flagellar basal body rod protein N-terminal" evidence="7">
    <location>
        <begin position="8"/>
        <end position="32"/>
    </location>
</feature>
<dbReference type="NCBIfam" id="TIGR01395">
    <property type="entry name" value="FlgC"/>
    <property type="match status" value="1"/>
</dbReference>
<reference evidence="9 11" key="1">
    <citation type="submission" date="2017-08" db="EMBL/GenBank/DDBJ databases">
        <title>Draft Genome Sequence of the Marine Bacterium Oceanimonas baumannii ATCC 700832.</title>
        <authorList>
            <person name="Mcclelland W.D."/>
            <person name="Brennan M.A."/>
            <person name="Trachtenberg A.M."/>
            <person name="Maclea K.S."/>
        </authorList>
    </citation>
    <scope>NUCLEOTIDE SEQUENCE [LARGE SCALE GENOMIC DNA]</scope>
    <source>
        <strain evidence="9 11">ATCC 700832</strain>
    </source>
</reference>
<reference evidence="10 12" key="2">
    <citation type="submission" date="2019-03" db="EMBL/GenBank/DDBJ databases">
        <title>Genomic Encyclopedia of Archaeal and Bacterial Type Strains, Phase II (KMG-II): from individual species to whole genera.</title>
        <authorList>
            <person name="Goeker M."/>
        </authorList>
    </citation>
    <scope>NUCLEOTIDE SEQUENCE [LARGE SCALE GENOMIC DNA]</scope>
    <source>
        <strain evidence="10 12">DSM 15594</strain>
    </source>
</reference>
<dbReference type="PANTHER" id="PTHR30435:SF29">
    <property type="entry name" value="FLAGELLAR BASAL-BODY ROD PROTEIN FLGC"/>
    <property type="match status" value="1"/>
</dbReference>
<evidence type="ECO:0000256" key="3">
    <source>
        <dbReference type="ARBA" id="ARBA00017941"/>
    </source>
</evidence>
<dbReference type="InterPro" id="IPR019776">
    <property type="entry name" value="Flagellar_basal_body_rod_CS"/>
</dbReference>
<keyword evidence="4 6" id="KW-0975">Bacterial flagellum</keyword>
<dbReference type="GO" id="GO:0071978">
    <property type="term" value="P:bacterial-type flagellum-dependent swarming motility"/>
    <property type="evidence" value="ECO:0007669"/>
    <property type="project" value="TreeGrafter"/>
</dbReference>
<evidence type="ECO:0000313" key="9">
    <source>
        <dbReference type="EMBL" id="OYD25876.1"/>
    </source>
</evidence>
<evidence type="ECO:0000313" key="11">
    <source>
        <dbReference type="Proteomes" id="UP000243640"/>
    </source>
</evidence>
<dbReference type="PROSITE" id="PS00588">
    <property type="entry name" value="FLAGELLA_BB_ROD"/>
    <property type="match status" value="1"/>
</dbReference>
<dbReference type="InterPro" id="IPR006299">
    <property type="entry name" value="FlgC"/>
</dbReference>
<dbReference type="Pfam" id="PF00460">
    <property type="entry name" value="Flg_bb_rod"/>
    <property type="match status" value="1"/>
</dbReference>
<protein>
    <recommendedName>
        <fullName evidence="3 6">Flagellar basal-body rod protein FlgC</fullName>
    </recommendedName>
</protein>
<dbReference type="OrthoDB" id="9794148at2"/>
<accession>A0A235CN60</accession>
<comment type="subunit">
    <text evidence="5 6">The basal body constitutes a major portion of the flagellar organelle and consists of four rings (L,P,S, and M) mounted on a central rod. The rod consists of about 26 subunits of FlgG in the distal portion, and FlgB, FlgC and FlgF are thought to build up the proximal portion of the rod with about 6 subunits each.</text>
</comment>
<name>A0A235CN60_9GAMM</name>
<dbReference type="GO" id="GO:0030694">
    <property type="term" value="C:bacterial-type flagellum basal body, rod"/>
    <property type="evidence" value="ECO:0007669"/>
    <property type="project" value="UniProtKB-UniRule"/>
</dbReference>
<keyword evidence="9" id="KW-0282">Flagellum</keyword>
<dbReference type="PANTHER" id="PTHR30435">
    <property type="entry name" value="FLAGELLAR PROTEIN"/>
    <property type="match status" value="1"/>
</dbReference>
<sequence>MSLFNVFDISGSAMSAQSVRLNTTASNLANADSVSSSIDETYRARKPVFAADLDKALSDRQESVGVKIMGIVETDKPLQKEFHPDHPMADAEGFIYKPNVNVVEEMTDMLSASRNYQTNVQVADAAKQMLQQTLRLGKG</sequence>
<evidence type="ECO:0000256" key="4">
    <source>
        <dbReference type="ARBA" id="ARBA00023143"/>
    </source>
</evidence>
<evidence type="ECO:0000256" key="2">
    <source>
        <dbReference type="ARBA" id="ARBA00009677"/>
    </source>
</evidence>
<evidence type="ECO:0000256" key="6">
    <source>
        <dbReference type="RuleBase" id="RU362062"/>
    </source>
</evidence>
<evidence type="ECO:0000256" key="1">
    <source>
        <dbReference type="ARBA" id="ARBA00004117"/>
    </source>
</evidence>
<feature type="domain" description="Flagellar basal-body/hook protein C-terminal" evidence="8">
    <location>
        <begin position="92"/>
        <end position="136"/>
    </location>
</feature>
<evidence type="ECO:0000313" key="12">
    <source>
        <dbReference type="Proteomes" id="UP000295058"/>
    </source>
</evidence>
<organism evidence="9 11">
    <name type="scientific">Oceanimonas baumannii</name>
    <dbReference type="NCBI Taxonomy" id="129578"/>
    <lineage>
        <taxon>Bacteria</taxon>
        <taxon>Pseudomonadati</taxon>
        <taxon>Pseudomonadota</taxon>
        <taxon>Gammaproteobacteria</taxon>
        <taxon>Aeromonadales</taxon>
        <taxon>Aeromonadaceae</taxon>
        <taxon>Oceanimonas</taxon>
    </lineage>
</organism>
<dbReference type="RefSeq" id="WP_094277065.1">
    <property type="nucleotide sequence ID" value="NZ_JAJGNK010000002.1"/>
</dbReference>
<comment type="caution">
    <text evidence="9">The sequence shown here is derived from an EMBL/GenBank/DDBJ whole genome shotgun (WGS) entry which is preliminary data.</text>
</comment>
<dbReference type="Proteomes" id="UP000295058">
    <property type="component" value="Unassembled WGS sequence"/>
</dbReference>
<comment type="similarity">
    <text evidence="2">Belongs to the flagella basal body rod proteins family.</text>
</comment>
<evidence type="ECO:0000259" key="7">
    <source>
        <dbReference type="Pfam" id="PF00460"/>
    </source>
</evidence>
<dbReference type="EMBL" id="SODO01000003">
    <property type="protein sequence ID" value="TDW60108.1"/>
    <property type="molecule type" value="Genomic_DNA"/>
</dbReference>